<dbReference type="AlphaFoldDB" id="A0A4R6IL93"/>
<feature type="transmembrane region" description="Helical" evidence="1">
    <location>
        <begin position="442"/>
        <end position="459"/>
    </location>
</feature>
<evidence type="ECO:0000256" key="1">
    <source>
        <dbReference type="SAM" id="Phobius"/>
    </source>
</evidence>
<accession>A0A4R6IL93</accession>
<dbReference type="NCBIfam" id="TIGR02226">
    <property type="entry name" value="two_anch"/>
    <property type="match status" value="1"/>
</dbReference>
<reference evidence="3 4" key="1">
    <citation type="submission" date="2019-03" db="EMBL/GenBank/DDBJ databases">
        <title>Genomic Encyclopedia of Archaeal and Bacterial Type Strains, Phase II (KMG-II): from individual species to whole genera.</title>
        <authorList>
            <person name="Goeker M."/>
        </authorList>
    </citation>
    <scope>NUCLEOTIDE SEQUENCE [LARGE SCALE GENOMIC DNA]</scope>
    <source>
        <strain evidence="3 4">DSM 19034</strain>
    </source>
</reference>
<dbReference type="RefSeq" id="WP_133554552.1">
    <property type="nucleotide sequence ID" value="NZ_SNWM01000002.1"/>
</dbReference>
<protein>
    <submittedName>
        <fullName evidence="3">Putative membrane protein (TIGR02226 family)</fullName>
    </submittedName>
</protein>
<dbReference type="Proteomes" id="UP000295499">
    <property type="component" value="Unassembled WGS sequence"/>
</dbReference>
<keyword evidence="1" id="KW-0472">Membrane</keyword>
<feature type="transmembrane region" description="Helical" evidence="1">
    <location>
        <begin position="6"/>
        <end position="25"/>
    </location>
</feature>
<dbReference type="InterPro" id="IPR011933">
    <property type="entry name" value="Double_TM_dom"/>
</dbReference>
<name>A0A4R6IL93_9SPHI</name>
<keyword evidence="1" id="KW-1133">Transmembrane helix</keyword>
<organism evidence="3 4">
    <name type="scientific">Pedobacter duraquae</name>
    <dbReference type="NCBI Taxonomy" id="425511"/>
    <lineage>
        <taxon>Bacteria</taxon>
        <taxon>Pseudomonadati</taxon>
        <taxon>Bacteroidota</taxon>
        <taxon>Sphingobacteriia</taxon>
        <taxon>Sphingobacteriales</taxon>
        <taxon>Sphingobacteriaceae</taxon>
        <taxon>Pedobacter</taxon>
    </lineage>
</organism>
<keyword evidence="4" id="KW-1185">Reference proteome</keyword>
<sequence length="466" mass="51908">MFQLLYPLGLLAALGIIVPVIVHLWNIKNGKTLKIGSIALLGSPSNQRSRNLKVTDWPLLLIRCILLLLVSLLLALPVYRTKQITADRPGWIVVERALLKEVWTKHKRQLDSLLSKGYQLHDLALKFPLIDLKDTATVFSKPSTTGPSYFSMLRHLDQSLGAGFKVYLYTGNQLSRFSGALPVTQLALHWQLASVDDSLKTTWPVGGLTAHSSAAGTYYSPVSTFADTVNQEIAIYESSKSGGASYVRAAVLAIADFTKHKVHLRTVQTVEDIKKPGTFIFWLSDERLTDVQLKGLAPGTTVFAYAGAKPFKLKSQILKLRGDALDETQLYQRTATTEKAGVPVWTDGFGEPLLVETRELGVHLYKFYSRFSPQWTSMVWSNGMLMAMLPVLNPDPAAIYGFKEDERYLNAVSTTSIAGISGSSEKGITPATSYETKAIENYIWWLLFIVFIAERWLSYRKTRQGI</sequence>
<proteinExistence type="predicted"/>
<feature type="transmembrane region" description="Helical" evidence="1">
    <location>
        <begin position="57"/>
        <end position="79"/>
    </location>
</feature>
<feature type="domain" description="Aerotolerance regulator N-terminal" evidence="2">
    <location>
        <begin position="1"/>
        <end position="77"/>
    </location>
</feature>
<dbReference type="InterPro" id="IPR024163">
    <property type="entry name" value="Aerotolerance_reg_N"/>
</dbReference>
<comment type="caution">
    <text evidence="3">The sequence shown here is derived from an EMBL/GenBank/DDBJ whole genome shotgun (WGS) entry which is preliminary data.</text>
</comment>
<dbReference type="EMBL" id="SNWM01000002">
    <property type="protein sequence ID" value="TDO22853.1"/>
    <property type="molecule type" value="Genomic_DNA"/>
</dbReference>
<evidence type="ECO:0000313" key="4">
    <source>
        <dbReference type="Proteomes" id="UP000295499"/>
    </source>
</evidence>
<gene>
    <name evidence="3" type="ORF">CLV32_1838</name>
</gene>
<dbReference type="OrthoDB" id="890881at2"/>
<keyword evidence="1" id="KW-0812">Transmembrane</keyword>
<dbReference type="Pfam" id="PF07584">
    <property type="entry name" value="BatA"/>
    <property type="match status" value="1"/>
</dbReference>
<evidence type="ECO:0000313" key="3">
    <source>
        <dbReference type="EMBL" id="TDO22853.1"/>
    </source>
</evidence>
<evidence type="ECO:0000259" key="2">
    <source>
        <dbReference type="Pfam" id="PF07584"/>
    </source>
</evidence>